<dbReference type="EMBL" id="JAFIRN010000006">
    <property type="protein sequence ID" value="KAG5846417.1"/>
    <property type="molecule type" value="Genomic_DNA"/>
</dbReference>
<protein>
    <submittedName>
        <fullName evidence="2">Uncharacterized protein</fullName>
    </submittedName>
</protein>
<organism evidence="2 3">
    <name type="scientific">Anguilla anguilla</name>
    <name type="common">European freshwater eel</name>
    <name type="synonym">Muraena anguilla</name>
    <dbReference type="NCBI Taxonomy" id="7936"/>
    <lineage>
        <taxon>Eukaryota</taxon>
        <taxon>Metazoa</taxon>
        <taxon>Chordata</taxon>
        <taxon>Craniata</taxon>
        <taxon>Vertebrata</taxon>
        <taxon>Euteleostomi</taxon>
        <taxon>Actinopterygii</taxon>
        <taxon>Neopterygii</taxon>
        <taxon>Teleostei</taxon>
        <taxon>Anguilliformes</taxon>
        <taxon>Anguillidae</taxon>
        <taxon>Anguilla</taxon>
    </lineage>
</organism>
<evidence type="ECO:0000313" key="3">
    <source>
        <dbReference type="Proteomes" id="UP001044222"/>
    </source>
</evidence>
<gene>
    <name evidence="2" type="ORF">ANANG_G00114750</name>
</gene>
<comment type="caution">
    <text evidence="2">The sequence shown here is derived from an EMBL/GenBank/DDBJ whole genome shotgun (WGS) entry which is preliminary data.</text>
</comment>
<proteinExistence type="predicted"/>
<reference evidence="2" key="1">
    <citation type="submission" date="2021-01" db="EMBL/GenBank/DDBJ databases">
        <title>A chromosome-scale assembly of European eel, Anguilla anguilla.</title>
        <authorList>
            <person name="Henkel C."/>
            <person name="Jong-Raadsen S.A."/>
            <person name="Dufour S."/>
            <person name="Weltzien F.-A."/>
            <person name="Palstra A.P."/>
            <person name="Pelster B."/>
            <person name="Spaink H.P."/>
            <person name="Van Den Thillart G.E."/>
            <person name="Jansen H."/>
            <person name="Zahm M."/>
            <person name="Klopp C."/>
            <person name="Cedric C."/>
            <person name="Louis A."/>
            <person name="Berthelot C."/>
            <person name="Parey E."/>
            <person name="Roest Crollius H."/>
            <person name="Montfort J."/>
            <person name="Robinson-Rechavi M."/>
            <person name="Bucao C."/>
            <person name="Bouchez O."/>
            <person name="Gislard M."/>
            <person name="Lluch J."/>
            <person name="Milhes M."/>
            <person name="Lampietro C."/>
            <person name="Lopez Roques C."/>
            <person name="Donnadieu C."/>
            <person name="Braasch I."/>
            <person name="Desvignes T."/>
            <person name="Postlethwait J."/>
            <person name="Bobe J."/>
            <person name="Guiguen Y."/>
            <person name="Dirks R."/>
        </authorList>
    </citation>
    <scope>NUCLEOTIDE SEQUENCE</scope>
    <source>
        <strain evidence="2">Tag_6206</strain>
        <tissue evidence="2">Liver</tissue>
    </source>
</reference>
<dbReference type="Proteomes" id="UP001044222">
    <property type="component" value="Unassembled WGS sequence"/>
</dbReference>
<dbReference type="AlphaFoldDB" id="A0A9D3S115"/>
<keyword evidence="3" id="KW-1185">Reference proteome</keyword>
<sequence length="70" mass="7436">QRGAEREGPAAGGHAAPEGAERGNETAAPQTLQLQDQQRITDPADEDDSDFARVTSSLSERVKFLPTTAD</sequence>
<accession>A0A9D3S115</accession>
<feature type="region of interest" description="Disordered" evidence="1">
    <location>
        <begin position="1"/>
        <end position="54"/>
    </location>
</feature>
<feature type="compositionally biased region" description="Polar residues" evidence="1">
    <location>
        <begin position="27"/>
        <end position="40"/>
    </location>
</feature>
<feature type="non-terminal residue" evidence="2">
    <location>
        <position position="1"/>
    </location>
</feature>
<evidence type="ECO:0000256" key="1">
    <source>
        <dbReference type="SAM" id="MobiDB-lite"/>
    </source>
</evidence>
<name>A0A9D3S115_ANGAN</name>
<evidence type="ECO:0000313" key="2">
    <source>
        <dbReference type="EMBL" id="KAG5846417.1"/>
    </source>
</evidence>